<accession>W4FQT2</accession>
<feature type="compositionally biased region" description="Basic and acidic residues" evidence="1">
    <location>
        <begin position="103"/>
        <end position="112"/>
    </location>
</feature>
<protein>
    <submittedName>
        <fullName evidence="2">Uncharacterized protein</fullName>
    </submittedName>
</protein>
<evidence type="ECO:0000256" key="1">
    <source>
        <dbReference type="SAM" id="MobiDB-lite"/>
    </source>
</evidence>
<gene>
    <name evidence="2" type="ORF">H257_15114</name>
</gene>
<sequence>MMTTLAPTRLPPPRRAIVRRHGGGRGLGGDGAGGGGRSGGGRTAPGTTGMMKMDGWWRRSAAMAGATKCGGGVGWTMPPTDGGVPSRGSMRRVGGDGGVDSDVESRGGDEVRPVTARMRPPTVAAAPRTTSWKLPSRSEVR</sequence>
<feature type="region of interest" description="Disordered" evidence="1">
    <location>
        <begin position="1"/>
        <end position="52"/>
    </location>
</feature>
<organism evidence="2">
    <name type="scientific">Aphanomyces astaci</name>
    <name type="common">Crayfish plague agent</name>
    <dbReference type="NCBI Taxonomy" id="112090"/>
    <lineage>
        <taxon>Eukaryota</taxon>
        <taxon>Sar</taxon>
        <taxon>Stramenopiles</taxon>
        <taxon>Oomycota</taxon>
        <taxon>Saprolegniomycetes</taxon>
        <taxon>Saprolegniales</taxon>
        <taxon>Verrucalvaceae</taxon>
        <taxon>Aphanomyces</taxon>
    </lineage>
</organism>
<name>W4FQT2_APHAT</name>
<feature type="compositionally biased region" description="Gly residues" evidence="1">
    <location>
        <begin position="24"/>
        <end position="43"/>
    </location>
</feature>
<dbReference type="EMBL" id="KI913179">
    <property type="protein sequence ID" value="ETV69159.1"/>
    <property type="molecule type" value="Genomic_DNA"/>
</dbReference>
<evidence type="ECO:0000313" key="2">
    <source>
        <dbReference type="EMBL" id="ETV69159.1"/>
    </source>
</evidence>
<proteinExistence type="predicted"/>
<reference evidence="2" key="1">
    <citation type="submission" date="2013-12" db="EMBL/GenBank/DDBJ databases">
        <title>The Genome Sequence of Aphanomyces astaci APO3.</title>
        <authorList>
            <consortium name="The Broad Institute Genomics Platform"/>
            <person name="Russ C."/>
            <person name="Tyler B."/>
            <person name="van West P."/>
            <person name="Dieguez-Uribeondo J."/>
            <person name="Young S.K."/>
            <person name="Zeng Q."/>
            <person name="Gargeya S."/>
            <person name="Fitzgerald M."/>
            <person name="Abouelleil A."/>
            <person name="Alvarado L."/>
            <person name="Chapman S.B."/>
            <person name="Gainer-Dewar J."/>
            <person name="Goldberg J."/>
            <person name="Griggs A."/>
            <person name="Gujja S."/>
            <person name="Hansen M."/>
            <person name="Howarth C."/>
            <person name="Imamovic A."/>
            <person name="Ireland A."/>
            <person name="Larimer J."/>
            <person name="McCowan C."/>
            <person name="Murphy C."/>
            <person name="Pearson M."/>
            <person name="Poon T.W."/>
            <person name="Priest M."/>
            <person name="Roberts A."/>
            <person name="Saif S."/>
            <person name="Shea T."/>
            <person name="Sykes S."/>
            <person name="Wortman J."/>
            <person name="Nusbaum C."/>
            <person name="Birren B."/>
        </authorList>
    </citation>
    <scope>NUCLEOTIDE SEQUENCE [LARGE SCALE GENOMIC DNA]</scope>
    <source>
        <strain evidence="2">APO3</strain>
    </source>
</reference>
<dbReference type="AlphaFoldDB" id="W4FQT2"/>
<dbReference type="RefSeq" id="XP_009841412.1">
    <property type="nucleotide sequence ID" value="XM_009843110.1"/>
</dbReference>
<dbReference type="VEuPathDB" id="FungiDB:H257_15114"/>
<feature type="region of interest" description="Disordered" evidence="1">
    <location>
        <begin position="68"/>
        <end position="141"/>
    </location>
</feature>
<dbReference type="GeneID" id="20817110"/>